<proteinExistence type="predicted"/>
<gene>
    <name evidence="2" type="ORF">CWI81_02000</name>
</gene>
<keyword evidence="3" id="KW-1185">Reference proteome</keyword>
<protein>
    <recommendedName>
        <fullName evidence="4">Adhesin domain-containing protein</fullName>
    </recommendedName>
</protein>
<evidence type="ECO:0008006" key="4">
    <source>
        <dbReference type="Google" id="ProtNLM"/>
    </source>
</evidence>
<dbReference type="Proteomes" id="UP000287908">
    <property type="component" value="Unassembled WGS sequence"/>
</dbReference>
<feature type="signal peptide" evidence="1">
    <location>
        <begin position="1"/>
        <end position="25"/>
    </location>
</feature>
<dbReference type="RefSeq" id="WP_126783557.1">
    <property type="nucleotide sequence ID" value="NZ_PIQF01000001.1"/>
</dbReference>
<accession>A0A432ZJ30</accession>
<feature type="chain" id="PRO_5019027606" description="Adhesin domain-containing protein" evidence="1">
    <location>
        <begin position="26"/>
        <end position="216"/>
    </location>
</feature>
<keyword evidence="1" id="KW-0732">Signal</keyword>
<organism evidence="2 3">
    <name type="scientific">Idiomarina seosinensis</name>
    <dbReference type="NCBI Taxonomy" id="281739"/>
    <lineage>
        <taxon>Bacteria</taxon>
        <taxon>Pseudomonadati</taxon>
        <taxon>Pseudomonadota</taxon>
        <taxon>Gammaproteobacteria</taxon>
        <taxon>Alteromonadales</taxon>
        <taxon>Idiomarinaceae</taxon>
        <taxon>Idiomarina</taxon>
    </lineage>
</organism>
<dbReference type="OrthoDB" id="6239971at2"/>
<evidence type="ECO:0000313" key="2">
    <source>
        <dbReference type="EMBL" id="RUO77282.1"/>
    </source>
</evidence>
<sequence length="216" mass="22974">MFKQKIWPIALGLIGLVTVSSAAYADDKVVYNHQFSVDASTELNIDNGVGEVEFIRGDSNELLVELTIKATEEGFFFGGGDIEQVKLEEQWRGQQLTLSIEPDEDVQANWQITLPKVAAVNVDLGVGEIHGELLTTDTELDLGVGEVDLTFYGEDIASISVDVGIGDSSISGFSGGRVEKTTAVVSSESNASGSGRYRISADVGVGDVSLTVKGLK</sequence>
<reference evidence="2 3" key="1">
    <citation type="journal article" date="2011" name="Front. Microbiol.">
        <title>Genomic signatures of strain selection and enhancement in Bacillus atrophaeus var. globigii, a historical biowarfare simulant.</title>
        <authorList>
            <person name="Gibbons H.S."/>
            <person name="Broomall S.M."/>
            <person name="McNew L.A."/>
            <person name="Daligault H."/>
            <person name="Chapman C."/>
            <person name="Bruce D."/>
            <person name="Karavis M."/>
            <person name="Krepps M."/>
            <person name="McGregor P.A."/>
            <person name="Hong C."/>
            <person name="Park K.H."/>
            <person name="Akmal A."/>
            <person name="Feldman A."/>
            <person name="Lin J.S."/>
            <person name="Chang W.E."/>
            <person name="Higgs B.W."/>
            <person name="Demirev P."/>
            <person name="Lindquist J."/>
            <person name="Liem A."/>
            <person name="Fochler E."/>
            <person name="Read T.D."/>
            <person name="Tapia R."/>
            <person name="Johnson S."/>
            <person name="Bishop-Lilly K.A."/>
            <person name="Detter C."/>
            <person name="Han C."/>
            <person name="Sozhamannan S."/>
            <person name="Rosenzweig C.N."/>
            <person name="Skowronski E.W."/>
        </authorList>
    </citation>
    <scope>NUCLEOTIDE SEQUENCE [LARGE SCALE GENOMIC DNA]</scope>
    <source>
        <strain evidence="2 3">CL-SP19</strain>
    </source>
</reference>
<dbReference type="EMBL" id="PIQF01000001">
    <property type="protein sequence ID" value="RUO77282.1"/>
    <property type="molecule type" value="Genomic_DNA"/>
</dbReference>
<evidence type="ECO:0000313" key="3">
    <source>
        <dbReference type="Proteomes" id="UP000287908"/>
    </source>
</evidence>
<comment type="caution">
    <text evidence="2">The sequence shown here is derived from an EMBL/GenBank/DDBJ whole genome shotgun (WGS) entry which is preliminary data.</text>
</comment>
<name>A0A432ZJ30_9GAMM</name>
<evidence type="ECO:0000256" key="1">
    <source>
        <dbReference type="SAM" id="SignalP"/>
    </source>
</evidence>
<dbReference type="AlphaFoldDB" id="A0A432ZJ30"/>